<reference evidence="1" key="1">
    <citation type="journal article" date="2015" name="Nature">
        <title>Complex archaea that bridge the gap between prokaryotes and eukaryotes.</title>
        <authorList>
            <person name="Spang A."/>
            <person name="Saw J.H."/>
            <person name="Jorgensen S.L."/>
            <person name="Zaremba-Niedzwiedzka K."/>
            <person name="Martijn J."/>
            <person name="Lind A.E."/>
            <person name="van Eijk R."/>
            <person name="Schleper C."/>
            <person name="Guy L."/>
            <person name="Ettema T.J."/>
        </authorList>
    </citation>
    <scope>NUCLEOTIDE SEQUENCE</scope>
</reference>
<accession>A0A0F9STQ9</accession>
<evidence type="ECO:0000313" key="1">
    <source>
        <dbReference type="EMBL" id="KKN40316.1"/>
    </source>
</evidence>
<gene>
    <name evidence="1" type="ORF">LCGC14_0734730</name>
</gene>
<comment type="caution">
    <text evidence="1">The sequence shown here is derived from an EMBL/GenBank/DDBJ whole genome shotgun (WGS) entry which is preliminary data.</text>
</comment>
<dbReference type="AlphaFoldDB" id="A0A0F9STQ9"/>
<organism evidence="1">
    <name type="scientific">marine sediment metagenome</name>
    <dbReference type="NCBI Taxonomy" id="412755"/>
    <lineage>
        <taxon>unclassified sequences</taxon>
        <taxon>metagenomes</taxon>
        <taxon>ecological metagenomes</taxon>
    </lineage>
</organism>
<dbReference type="EMBL" id="LAZR01001712">
    <property type="protein sequence ID" value="KKN40316.1"/>
    <property type="molecule type" value="Genomic_DNA"/>
</dbReference>
<proteinExistence type="predicted"/>
<name>A0A0F9STQ9_9ZZZZ</name>
<sequence length="99" mass="11157">MQYFEGDIERRTLNFLGILFEQAAQGRRGGWLECARTARVYFTDSVLGSWGGYVLCGVRGIAEGDLWRVAVEVEDLLRESARPNFTVPLFDLNTYGFAA</sequence>
<protein>
    <submittedName>
        <fullName evidence="1">Uncharacterized protein</fullName>
    </submittedName>
</protein>